<protein>
    <submittedName>
        <fullName evidence="1">Uncharacterized protein</fullName>
    </submittedName>
</protein>
<gene>
    <name evidence="1" type="ORF">g.39648</name>
</gene>
<evidence type="ECO:0000313" key="1">
    <source>
        <dbReference type="EMBL" id="JAQ11082.1"/>
    </source>
</evidence>
<dbReference type="AlphaFoldDB" id="A0A146LWM9"/>
<sequence length="269" mass="31159">RLSRVQFHFSIKLKHCSFLNDMCQYWVLFFVLCGPVCANCTCMSQSELDRTVDATLPGVMKSVKTLYHLPNRRIDALGLSSKVLYPFSFSRLIWYELSPSHTVRFELSGGTVKPVNRLHKESASCKTFLTSSQLHESYEDETTVTLTQDLWTVNYENVKAKFGYFDVEGQLTCTIIKPRIVVVMDHNYDKTSHQVDSYEEFLSAEQTALEFKPTNFMGYVLYYPFVRYLELTDIDEDLLGLEDLPELNSTLTNSLVNVFFNHYHTQNEQ</sequence>
<accession>A0A146LWM9</accession>
<reference evidence="1" key="1">
    <citation type="journal article" date="2016" name="Gigascience">
        <title>De novo construction of an expanded transcriptome assembly for the western tarnished plant bug, Lygus hesperus.</title>
        <authorList>
            <person name="Tassone E.E."/>
            <person name="Geib S.M."/>
            <person name="Hall B."/>
            <person name="Fabrick J.A."/>
            <person name="Brent C.S."/>
            <person name="Hull J.J."/>
        </authorList>
    </citation>
    <scope>NUCLEOTIDE SEQUENCE</scope>
</reference>
<feature type="non-terminal residue" evidence="1">
    <location>
        <position position="1"/>
    </location>
</feature>
<dbReference type="EMBL" id="GDHC01007547">
    <property type="protein sequence ID" value="JAQ11082.1"/>
    <property type="molecule type" value="Transcribed_RNA"/>
</dbReference>
<proteinExistence type="predicted"/>
<name>A0A146LWM9_LYGHE</name>
<organism evidence="1">
    <name type="scientific">Lygus hesperus</name>
    <name type="common">Western plant bug</name>
    <dbReference type="NCBI Taxonomy" id="30085"/>
    <lineage>
        <taxon>Eukaryota</taxon>
        <taxon>Metazoa</taxon>
        <taxon>Ecdysozoa</taxon>
        <taxon>Arthropoda</taxon>
        <taxon>Hexapoda</taxon>
        <taxon>Insecta</taxon>
        <taxon>Pterygota</taxon>
        <taxon>Neoptera</taxon>
        <taxon>Paraneoptera</taxon>
        <taxon>Hemiptera</taxon>
        <taxon>Heteroptera</taxon>
        <taxon>Panheteroptera</taxon>
        <taxon>Cimicomorpha</taxon>
        <taxon>Miridae</taxon>
        <taxon>Mirini</taxon>
        <taxon>Lygus</taxon>
    </lineage>
</organism>